<dbReference type="Proteomes" id="UP000261032">
    <property type="component" value="Unassembled WGS sequence"/>
</dbReference>
<sequence length="240" mass="28051">MSKRTLILTSETETILNGESEEKYMKYAKEHNLDIGGEMHYPLIMSFIAPEQIVDAVMKVHPEIVIADDVDFIVANAYHDGRFIKMFEDKGISVVNSKMPISLSDLNRMIDDDMLEELKEAVYYVIEETFKERKDRIAIITNDSSRDEFMDFVKRLSEESKKVCIIEMPSFDPKMSKHVDFCIKDSDVNKVIVYDDELKIKSMEQYLFKLQTKDHIEISFMEDYDMANNQPLKLQEMVLN</sequence>
<evidence type="ECO:0000313" key="1">
    <source>
        <dbReference type="EMBL" id="RGD78976.1"/>
    </source>
</evidence>
<dbReference type="EMBL" id="QUSL01000040">
    <property type="protein sequence ID" value="RGD78976.1"/>
    <property type="molecule type" value="Genomic_DNA"/>
</dbReference>
<comment type="caution">
    <text evidence="1">The sequence shown here is derived from an EMBL/GenBank/DDBJ whole genome shotgun (WGS) entry which is preliminary data.</text>
</comment>
<dbReference type="AlphaFoldDB" id="A0A3E3EAE9"/>
<proteinExistence type="predicted"/>
<evidence type="ECO:0000313" key="2">
    <source>
        <dbReference type="Proteomes" id="UP000261032"/>
    </source>
</evidence>
<name>A0A3E3EAE9_9FIRM</name>
<accession>A0A3E3EAE9</accession>
<organism evidence="1 2">
    <name type="scientific">Thomasclavelia ramosa</name>
    <dbReference type="NCBI Taxonomy" id="1547"/>
    <lineage>
        <taxon>Bacteria</taxon>
        <taxon>Bacillati</taxon>
        <taxon>Bacillota</taxon>
        <taxon>Erysipelotrichia</taxon>
        <taxon>Erysipelotrichales</taxon>
        <taxon>Coprobacillaceae</taxon>
        <taxon>Thomasclavelia</taxon>
    </lineage>
</organism>
<protein>
    <submittedName>
        <fullName evidence="1">Uncharacterized protein</fullName>
    </submittedName>
</protein>
<reference evidence="1 2" key="1">
    <citation type="submission" date="2018-08" db="EMBL/GenBank/DDBJ databases">
        <title>A genome reference for cultivated species of the human gut microbiota.</title>
        <authorList>
            <person name="Zou Y."/>
            <person name="Xue W."/>
            <person name="Luo G."/>
        </authorList>
    </citation>
    <scope>NUCLEOTIDE SEQUENCE [LARGE SCALE GENOMIC DNA]</scope>
    <source>
        <strain evidence="1 2">OM06-4</strain>
    </source>
</reference>
<dbReference type="RefSeq" id="WP_117582495.1">
    <property type="nucleotide sequence ID" value="NZ_QSCB01000014.1"/>
</dbReference>
<gene>
    <name evidence="1" type="ORF">DXB93_16620</name>
</gene>